<accession>A0A486XSE5</accession>
<reference evidence="1" key="1">
    <citation type="submission" date="2019-04" db="EMBL/GenBank/DDBJ databases">
        <authorList>
            <person name="Brambilla D."/>
        </authorList>
    </citation>
    <scope>NUCLEOTIDE SEQUENCE</scope>
    <source>
        <strain evidence="1">BAL1</strain>
    </source>
</reference>
<dbReference type="AlphaFoldDB" id="A0A486XSE5"/>
<proteinExistence type="predicted"/>
<organism evidence="1">
    <name type="scientific">Rheinheimera sp. BAL341</name>
    <dbReference type="NCBI Taxonomy" id="1708203"/>
    <lineage>
        <taxon>Bacteria</taxon>
        <taxon>Pseudomonadati</taxon>
        <taxon>Pseudomonadota</taxon>
        <taxon>Gammaproteobacteria</taxon>
        <taxon>Chromatiales</taxon>
        <taxon>Chromatiaceae</taxon>
        <taxon>Rheinheimera</taxon>
    </lineage>
</organism>
<name>A0A486XSE5_9GAMM</name>
<sequence length="155" mass="16775">MKEANAFFGTNGADDAAKEVLNALTALAHQAQLEIGGYINKMTTRSGMVYYQYTKPMVGERKSVSLPVTYQIGYHTHPYIDPINGLRFSHKGTSWLNGGTGGDAEWVRVANNHLYVGAMAGNDVAGAVKIGICEYKSTCETGLAYKGNPPTRIIQ</sequence>
<gene>
    <name evidence="1" type="ORF">BAL341_1860</name>
</gene>
<dbReference type="EMBL" id="CAAJGR010000100">
    <property type="protein sequence ID" value="VHO04444.1"/>
    <property type="molecule type" value="Genomic_DNA"/>
</dbReference>
<evidence type="ECO:0008006" key="2">
    <source>
        <dbReference type="Google" id="ProtNLM"/>
    </source>
</evidence>
<protein>
    <recommendedName>
        <fullName evidence="2">DUF4329 domain-containing protein</fullName>
    </recommendedName>
</protein>
<evidence type="ECO:0000313" key="1">
    <source>
        <dbReference type="EMBL" id="VHO04444.1"/>
    </source>
</evidence>